<feature type="transmembrane region" description="Helical" evidence="1">
    <location>
        <begin position="98"/>
        <end position="117"/>
    </location>
</feature>
<sequence>MDKFNKLALPFVNGVEEGKRKSNLFVAMIVVPIFSFLVSFIFSYVVFLISFKRVPFMGLVIPFLGMILGVFIWVRFFEKRKFDTIGFFTENNKALKNYMIGIITGLVAFSIATFIIVTFQGNISFLGIDFNKSVFLFTMLIGYGVQGAAEEILTRGYIFGVVSNKLNVVWGIIINSVIFALLHLGNPGFGLIPFVNIILVGIFFTLMAIITKSLWCSCAIHSMWNFAQGHIFGTSVSGTGVSYNSIFMTTSNNSLVAGGVFGPEGGLAVTITLLLFILICIFKIRKQLNSI</sequence>
<protein>
    <recommendedName>
        <fullName evidence="2">CAAX prenyl protease 2/Lysostaphin resistance protein A-like domain-containing protein</fullName>
    </recommendedName>
</protein>
<keyword evidence="4" id="KW-1185">Reference proteome</keyword>
<feature type="transmembrane region" description="Helical" evidence="1">
    <location>
        <begin position="24"/>
        <end position="50"/>
    </location>
</feature>
<feature type="transmembrane region" description="Helical" evidence="1">
    <location>
        <begin position="56"/>
        <end position="77"/>
    </location>
</feature>
<dbReference type="PANTHER" id="PTHR39430">
    <property type="entry name" value="MEMBRANE-ASSOCIATED PROTEASE-RELATED"/>
    <property type="match status" value="1"/>
</dbReference>
<reference evidence="3 4" key="1">
    <citation type="submission" date="2016-10" db="EMBL/GenBank/DDBJ databases">
        <authorList>
            <person name="de Groot N.N."/>
        </authorList>
    </citation>
    <scope>NUCLEOTIDE SEQUENCE [LARGE SCALE GENOMIC DNA]</scope>
    <source>
        <strain evidence="3 4">DSM 12271</strain>
    </source>
</reference>
<feature type="transmembrane region" description="Helical" evidence="1">
    <location>
        <begin position="123"/>
        <end position="145"/>
    </location>
</feature>
<proteinExistence type="predicted"/>
<dbReference type="AlphaFoldDB" id="A0A1I0UZ17"/>
<dbReference type="GO" id="GO:0080120">
    <property type="term" value="P:CAAX-box protein maturation"/>
    <property type="evidence" value="ECO:0007669"/>
    <property type="project" value="UniProtKB-ARBA"/>
</dbReference>
<feature type="transmembrane region" description="Helical" evidence="1">
    <location>
        <begin position="266"/>
        <end position="284"/>
    </location>
</feature>
<gene>
    <name evidence="3" type="ORF">SAMN04488528_100113</name>
</gene>
<accession>A0A1I0UZ17</accession>
<dbReference type="InterPro" id="IPR003675">
    <property type="entry name" value="Rce1/LyrA-like_dom"/>
</dbReference>
<keyword evidence="1" id="KW-0472">Membrane</keyword>
<evidence type="ECO:0000313" key="3">
    <source>
        <dbReference type="EMBL" id="SFA69090.1"/>
    </source>
</evidence>
<keyword evidence="1" id="KW-0812">Transmembrane</keyword>
<feature type="transmembrane region" description="Helical" evidence="1">
    <location>
        <begin position="166"/>
        <end position="185"/>
    </location>
</feature>
<organism evidence="3 4">
    <name type="scientific">Clostridium frigidicarnis</name>
    <dbReference type="NCBI Taxonomy" id="84698"/>
    <lineage>
        <taxon>Bacteria</taxon>
        <taxon>Bacillati</taxon>
        <taxon>Bacillota</taxon>
        <taxon>Clostridia</taxon>
        <taxon>Eubacteriales</taxon>
        <taxon>Clostridiaceae</taxon>
        <taxon>Clostridium</taxon>
    </lineage>
</organism>
<dbReference type="EMBL" id="FOKI01000001">
    <property type="protein sequence ID" value="SFA69090.1"/>
    <property type="molecule type" value="Genomic_DNA"/>
</dbReference>
<dbReference type="PANTHER" id="PTHR39430:SF1">
    <property type="entry name" value="PROTEASE"/>
    <property type="match status" value="1"/>
</dbReference>
<dbReference type="Proteomes" id="UP000198619">
    <property type="component" value="Unassembled WGS sequence"/>
</dbReference>
<keyword evidence="1" id="KW-1133">Transmembrane helix</keyword>
<dbReference type="OrthoDB" id="324900at2"/>
<feature type="transmembrane region" description="Helical" evidence="1">
    <location>
        <begin position="191"/>
        <end position="211"/>
    </location>
</feature>
<evidence type="ECO:0000256" key="1">
    <source>
        <dbReference type="SAM" id="Phobius"/>
    </source>
</evidence>
<evidence type="ECO:0000259" key="2">
    <source>
        <dbReference type="Pfam" id="PF02517"/>
    </source>
</evidence>
<dbReference type="Pfam" id="PF02517">
    <property type="entry name" value="Rce1-like"/>
    <property type="match status" value="1"/>
</dbReference>
<dbReference type="RefSeq" id="WP_090037404.1">
    <property type="nucleotide sequence ID" value="NZ_FOKI01000001.1"/>
</dbReference>
<evidence type="ECO:0000313" key="4">
    <source>
        <dbReference type="Proteomes" id="UP000198619"/>
    </source>
</evidence>
<name>A0A1I0UZ17_9CLOT</name>
<dbReference type="GO" id="GO:0004175">
    <property type="term" value="F:endopeptidase activity"/>
    <property type="evidence" value="ECO:0007669"/>
    <property type="project" value="UniProtKB-ARBA"/>
</dbReference>
<dbReference type="STRING" id="84698.SAMN04488528_100113"/>
<feature type="domain" description="CAAX prenyl protease 2/Lysostaphin resistance protein A-like" evidence="2">
    <location>
        <begin position="135"/>
        <end position="226"/>
    </location>
</feature>
<feature type="transmembrane region" description="Helical" evidence="1">
    <location>
        <begin position="223"/>
        <end position="246"/>
    </location>
</feature>